<accession>A0AAV9ZTN9</accession>
<reference evidence="1 2" key="1">
    <citation type="journal article" date="2024" name="J Genomics">
        <title>Draft genome sequencing and assembly of Favolaschia claudopus CIRM-BRFM 2984 isolated from oak limbs.</title>
        <authorList>
            <person name="Navarro D."/>
            <person name="Drula E."/>
            <person name="Chaduli D."/>
            <person name="Cazenave R."/>
            <person name="Ahrendt S."/>
            <person name="Wang J."/>
            <person name="Lipzen A."/>
            <person name="Daum C."/>
            <person name="Barry K."/>
            <person name="Grigoriev I.V."/>
            <person name="Favel A."/>
            <person name="Rosso M.N."/>
            <person name="Martin F."/>
        </authorList>
    </citation>
    <scope>NUCLEOTIDE SEQUENCE [LARGE SCALE GENOMIC DNA]</scope>
    <source>
        <strain evidence="1 2">CIRM-BRFM 2984</strain>
    </source>
</reference>
<organism evidence="1 2">
    <name type="scientific">Favolaschia claudopus</name>
    <dbReference type="NCBI Taxonomy" id="2862362"/>
    <lineage>
        <taxon>Eukaryota</taxon>
        <taxon>Fungi</taxon>
        <taxon>Dikarya</taxon>
        <taxon>Basidiomycota</taxon>
        <taxon>Agaricomycotina</taxon>
        <taxon>Agaricomycetes</taxon>
        <taxon>Agaricomycetidae</taxon>
        <taxon>Agaricales</taxon>
        <taxon>Marasmiineae</taxon>
        <taxon>Mycenaceae</taxon>
        <taxon>Favolaschia</taxon>
    </lineage>
</organism>
<dbReference type="AlphaFoldDB" id="A0AAV9ZTN9"/>
<evidence type="ECO:0000313" key="2">
    <source>
        <dbReference type="Proteomes" id="UP001362999"/>
    </source>
</evidence>
<comment type="caution">
    <text evidence="1">The sequence shown here is derived from an EMBL/GenBank/DDBJ whole genome shotgun (WGS) entry which is preliminary data.</text>
</comment>
<name>A0AAV9ZTN9_9AGAR</name>
<sequence length="123" mass="14637">LQIGSPLASLYLLGNPDHYTNMQFKIFWWKSYVTDVKNSWKTSEQPADEFDDELQALGRDDDQDAEINYEEHETVMLRKNMNGYVGTTNVDDYKFRPESCERICLYDYIQMYSKVKRTKKQLE</sequence>
<gene>
    <name evidence="1" type="ORF">R3P38DRAFT_2366934</name>
</gene>
<dbReference type="Proteomes" id="UP001362999">
    <property type="component" value="Unassembled WGS sequence"/>
</dbReference>
<keyword evidence="2" id="KW-1185">Reference proteome</keyword>
<evidence type="ECO:0000313" key="1">
    <source>
        <dbReference type="EMBL" id="KAK6992154.1"/>
    </source>
</evidence>
<dbReference type="EMBL" id="JAWWNJ010000113">
    <property type="protein sequence ID" value="KAK6992154.1"/>
    <property type="molecule type" value="Genomic_DNA"/>
</dbReference>
<feature type="non-terminal residue" evidence="1">
    <location>
        <position position="1"/>
    </location>
</feature>
<feature type="non-terminal residue" evidence="1">
    <location>
        <position position="123"/>
    </location>
</feature>
<proteinExistence type="predicted"/>
<protein>
    <submittedName>
        <fullName evidence="1">Uncharacterized protein</fullName>
    </submittedName>
</protein>